<keyword evidence="1" id="KW-1133">Transmembrane helix</keyword>
<gene>
    <name evidence="3" type="ORF">MGWOODY_XGa2096</name>
</gene>
<dbReference type="InterPro" id="IPR051158">
    <property type="entry name" value="Metallophosphoesterase_sf"/>
</dbReference>
<keyword evidence="1" id="KW-0472">Membrane</keyword>
<dbReference type="AlphaFoldDB" id="A0A160TW49"/>
<reference evidence="3" key="1">
    <citation type="submission" date="2015-10" db="EMBL/GenBank/DDBJ databases">
        <authorList>
            <person name="Gilbert D.G."/>
        </authorList>
    </citation>
    <scope>NUCLEOTIDE SEQUENCE</scope>
</reference>
<evidence type="ECO:0000313" key="3">
    <source>
        <dbReference type="EMBL" id="CUS55028.1"/>
    </source>
</evidence>
<name>A0A160TW49_9ZZZZ</name>
<dbReference type="SUPFAM" id="SSF56300">
    <property type="entry name" value="Metallo-dependent phosphatases"/>
    <property type="match status" value="1"/>
</dbReference>
<dbReference type="CDD" id="cd07385">
    <property type="entry name" value="MPP_YkuE_C"/>
    <property type="match status" value="1"/>
</dbReference>
<feature type="transmembrane region" description="Helical" evidence="1">
    <location>
        <begin position="103"/>
        <end position="122"/>
    </location>
</feature>
<dbReference type="GO" id="GO:0016787">
    <property type="term" value="F:hydrolase activity"/>
    <property type="evidence" value="ECO:0007669"/>
    <property type="project" value="InterPro"/>
</dbReference>
<sequence>MTRRTLQRAAFFWLFVMLSAYLVYIYPIQRLTNWFGSPDLLKLPSTVGLWILMIAILWLSFRRGSRVLEWILFNWMGVGFVFFVLCLLYDLGRLINPLNDQAAAGVILLMGTGLVTFSFITAQTTTHKTLRFHSHRLRKDYRLVQISDVHIGSRSSNFLNHIVQKINMLHPDMVLITGDFLDSSRIGTKDIEALKTLAMPVYLSIGNHERYIGLDKVVPLLEETGVRVLRNNSVHIDGLQLIGIDDADDVHQVGRELANIALDPQCFKVLLYHRPLGWDSAVKAGIDLTLSGHTHNGQIFPFNWLVKQQFKLITGLHRRGHCRLYVSPGTGTWGPMMRLGSRNEITCIDLVRSRL</sequence>
<protein>
    <submittedName>
        <fullName evidence="3">Putative phosphoesterase</fullName>
    </submittedName>
</protein>
<accession>A0A160TW49</accession>
<proteinExistence type="predicted"/>
<dbReference type="InterPro" id="IPR029052">
    <property type="entry name" value="Metallo-depent_PP-like"/>
</dbReference>
<evidence type="ECO:0000256" key="1">
    <source>
        <dbReference type="SAM" id="Phobius"/>
    </source>
</evidence>
<dbReference type="EMBL" id="CZRL01000120">
    <property type="protein sequence ID" value="CUS55028.1"/>
    <property type="molecule type" value="Genomic_DNA"/>
</dbReference>
<dbReference type="PANTHER" id="PTHR31302:SF0">
    <property type="entry name" value="TRANSMEMBRANE PROTEIN WITH METALLOPHOSPHOESTERASE DOMAIN"/>
    <property type="match status" value="1"/>
</dbReference>
<organism evidence="3">
    <name type="scientific">hydrothermal vent metagenome</name>
    <dbReference type="NCBI Taxonomy" id="652676"/>
    <lineage>
        <taxon>unclassified sequences</taxon>
        <taxon>metagenomes</taxon>
        <taxon>ecological metagenomes</taxon>
    </lineage>
</organism>
<dbReference type="InterPro" id="IPR004843">
    <property type="entry name" value="Calcineurin-like_PHP"/>
</dbReference>
<feature type="domain" description="Calcineurin-like phosphoesterase" evidence="2">
    <location>
        <begin position="142"/>
        <end position="296"/>
    </location>
</feature>
<dbReference type="PANTHER" id="PTHR31302">
    <property type="entry name" value="TRANSMEMBRANE PROTEIN WITH METALLOPHOSPHOESTERASE DOMAIN-RELATED"/>
    <property type="match status" value="1"/>
</dbReference>
<dbReference type="Pfam" id="PF00149">
    <property type="entry name" value="Metallophos"/>
    <property type="match status" value="1"/>
</dbReference>
<keyword evidence="1" id="KW-0812">Transmembrane</keyword>
<feature type="transmembrane region" description="Helical" evidence="1">
    <location>
        <begin position="71"/>
        <end position="91"/>
    </location>
</feature>
<dbReference type="Gene3D" id="3.60.21.10">
    <property type="match status" value="1"/>
</dbReference>
<feature type="transmembrane region" description="Helical" evidence="1">
    <location>
        <begin position="40"/>
        <end position="59"/>
    </location>
</feature>
<evidence type="ECO:0000259" key="2">
    <source>
        <dbReference type="Pfam" id="PF00149"/>
    </source>
</evidence>
<feature type="transmembrane region" description="Helical" evidence="1">
    <location>
        <begin position="9"/>
        <end position="28"/>
    </location>
</feature>